<comment type="caution">
    <text evidence="7">The sequence shown here is derived from an EMBL/GenBank/DDBJ whole genome shotgun (WGS) entry which is preliminary data.</text>
</comment>
<gene>
    <name evidence="5 7" type="primary">cbiD</name>
    <name evidence="7" type="ORF">DWU89_05530</name>
    <name evidence="6" type="ORF">H8784_05415</name>
</gene>
<keyword evidence="1 5" id="KW-0169">Cobalamin biosynthesis</keyword>
<name>A0A3D8HGU4_9BACT</name>
<evidence type="ECO:0000313" key="9">
    <source>
        <dbReference type="Proteomes" id="UP000629596"/>
    </source>
</evidence>
<comment type="catalytic activity">
    <reaction evidence="5">
        <text>Co-precorrin-5B + S-adenosyl-L-methionine = Co-precorrin-6A + S-adenosyl-L-homocysteine</text>
        <dbReference type="Rhea" id="RHEA:26285"/>
        <dbReference type="ChEBI" id="CHEBI:57856"/>
        <dbReference type="ChEBI" id="CHEBI:59789"/>
        <dbReference type="ChEBI" id="CHEBI:60063"/>
        <dbReference type="ChEBI" id="CHEBI:60064"/>
        <dbReference type="EC" id="2.1.1.195"/>
    </reaction>
</comment>
<evidence type="ECO:0000256" key="2">
    <source>
        <dbReference type="ARBA" id="ARBA00022603"/>
    </source>
</evidence>
<dbReference type="NCBIfam" id="TIGR00715">
    <property type="entry name" value="precor6x_red"/>
    <property type="match status" value="1"/>
</dbReference>
<keyword evidence="9" id="KW-1185">Reference proteome</keyword>
<dbReference type="HAMAP" id="MF_00787">
    <property type="entry name" value="CbiD"/>
    <property type="match status" value="1"/>
</dbReference>
<proteinExistence type="inferred from homology"/>
<dbReference type="AlphaFoldDB" id="A0A3D8HGU4"/>
<evidence type="ECO:0000256" key="1">
    <source>
        <dbReference type="ARBA" id="ARBA00022573"/>
    </source>
</evidence>
<accession>A0A3D8HGU4</accession>
<dbReference type="RefSeq" id="WP_115498641.1">
    <property type="nucleotide sequence ID" value="NZ_JACRTI010000008.1"/>
</dbReference>
<dbReference type="PROSITE" id="PS51014">
    <property type="entry name" value="COBK_CBIJ"/>
    <property type="match status" value="1"/>
</dbReference>
<dbReference type="Proteomes" id="UP000629596">
    <property type="component" value="Unassembled WGS sequence"/>
</dbReference>
<keyword evidence="2 5" id="KW-0489">Methyltransferase</keyword>
<keyword evidence="4 5" id="KW-0949">S-adenosyl-L-methionine</keyword>
<dbReference type="InterPro" id="IPR003723">
    <property type="entry name" value="Precorrin-6x_reduct"/>
</dbReference>
<dbReference type="NCBIfam" id="TIGR00312">
    <property type="entry name" value="cbiD"/>
    <property type="match status" value="1"/>
</dbReference>
<dbReference type="EC" id="2.1.1.195" evidence="5"/>
<dbReference type="GO" id="GO:0008168">
    <property type="term" value="F:methyltransferase activity"/>
    <property type="evidence" value="ECO:0007669"/>
    <property type="project" value="UniProtKB-UniRule"/>
</dbReference>
<dbReference type="UniPathway" id="UPA00148">
    <property type="reaction ID" value="UER00227"/>
</dbReference>
<evidence type="ECO:0000313" key="8">
    <source>
        <dbReference type="Proteomes" id="UP000256321"/>
    </source>
</evidence>
<reference evidence="6 9" key="2">
    <citation type="submission" date="2020-08" db="EMBL/GenBank/DDBJ databases">
        <title>Genome public.</title>
        <authorList>
            <person name="Liu C."/>
            <person name="Sun Q."/>
        </authorList>
    </citation>
    <scope>NUCLEOTIDE SEQUENCE [LARGE SCALE GENOMIC DNA]</scope>
    <source>
        <strain evidence="6 9">426_9</strain>
    </source>
</reference>
<comment type="similarity">
    <text evidence="5">Belongs to the CbiD family.</text>
</comment>
<evidence type="ECO:0000256" key="3">
    <source>
        <dbReference type="ARBA" id="ARBA00022679"/>
    </source>
</evidence>
<organism evidence="7 8">
    <name type="scientific">Parabacteroides acidifaciens</name>
    <dbReference type="NCBI Taxonomy" id="2290935"/>
    <lineage>
        <taxon>Bacteria</taxon>
        <taxon>Pseudomonadati</taxon>
        <taxon>Bacteroidota</taxon>
        <taxon>Bacteroidia</taxon>
        <taxon>Bacteroidales</taxon>
        <taxon>Tannerellaceae</taxon>
        <taxon>Parabacteroides</taxon>
    </lineage>
</organism>
<sequence length="620" mass="67537">MILILGGTTEGRKAIQVVESAGKPYYYSTVSNEQTIETAHAIRITGGMQEEEMTEFCREKQISLLIDAAHPFAIQLHRTLAKVSSRLQIPVVRLERQYPARDGRLIWCTDYADAIDRLRADGIRDLLALTGVKTIAKLRPYWEKTPCRFRILNREESLSLADASGFPRERLVFFKEGEDEKRLFEQLRPDAILTKESGESGYFNEKVEAAQACGIPVYVIQRPALPETFTFVQGVEGLRKAIERLAPDFFPLRSGFTTGACATAAAKAALLALLTGEEQPDSRITLPSGECITLPVASTEWENKAAQCTVIKDSGDDPDVTNGCSIIARIELVNADSSFAGKGHTPSILFRGGEGVGTVTLPGLGLEIGSPAINATPRRLMTEELTKVLQENGLAGLTKEVIVTISVPGGQALASRTFNPKLGIIGGISIIGTSGIVRPFSNEAFIASIRKEAEVAKAIGCSRLVINSGAKSEHFLKAYLTGKLGGELPPQMFIHYGNFIGETLKIASELHFEEVIMGIMIGKAVKLAEGALDTHSKKVVMNKSFLKEVAGQAGCPPETIIRIDSLTQARELWELFDPAGQARFFPLLLKKCQEHCAPLLPDGKLSILLISENGEIPYRM</sequence>
<reference evidence="7 8" key="1">
    <citation type="submission" date="2018-07" db="EMBL/GenBank/DDBJ databases">
        <title>Parabacteroides acidifaciens nov. sp., isolated from human feces.</title>
        <authorList>
            <person name="Wang Y.J."/>
        </authorList>
    </citation>
    <scope>NUCLEOTIDE SEQUENCE [LARGE SCALE GENOMIC DNA]</scope>
    <source>
        <strain evidence="7 8">426-9</strain>
    </source>
</reference>
<evidence type="ECO:0000256" key="5">
    <source>
        <dbReference type="HAMAP-Rule" id="MF_00787"/>
    </source>
</evidence>
<comment type="pathway">
    <text evidence="5">Cofactor biosynthesis; adenosylcobalamin biosynthesis; cob(II)yrinate a,c-diamide from sirohydrochlorin (anaerobic route): step 6/10.</text>
</comment>
<dbReference type="InterPro" id="IPR036074">
    <property type="entry name" value="CbiD_sf"/>
</dbReference>
<dbReference type="SUPFAM" id="SSF111342">
    <property type="entry name" value="CbiD-like"/>
    <property type="match status" value="1"/>
</dbReference>
<keyword evidence="3 5" id="KW-0808">Transferase</keyword>
<dbReference type="InterPro" id="IPR002748">
    <property type="entry name" value="CbiD"/>
</dbReference>
<dbReference type="EMBL" id="QREV01000008">
    <property type="protein sequence ID" value="RDU50219.1"/>
    <property type="molecule type" value="Genomic_DNA"/>
</dbReference>
<dbReference type="PANTHER" id="PTHR35863:SF1">
    <property type="entry name" value="COBALT-PRECORRIN-5B C(1)-METHYLTRANSFERASE"/>
    <property type="match status" value="1"/>
</dbReference>
<dbReference type="GO" id="GO:0019251">
    <property type="term" value="P:anaerobic cobalamin biosynthetic process"/>
    <property type="evidence" value="ECO:0007669"/>
    <property type="project" value="UniProtKB-UniRule"/>
</dbReference>
<dbReference type="Proteomes" id="UP000256321">
    <property type="component" value="Unassembled WGS sequence"/>
</dbReference>
<dbReference type="Gene3D" id="3.30.2110.10">
    <property type="entry name" value="CbiD-like"/>
    <property type="match status" value="1"/>
</dbReference>
<dbReference type="GO" id="GO:0032259">
    <property type="term" value="P:methylation"/>
    <property type="evidence" value="ECO:0007669"/>
    <property type="project" value="UniProtKB-KW"/>
</dbReference>
<dbReference type="PANTHER" id="PTHR35863">
    <property type="entry name" value="COBALT-PRECORRIN-5B C(1)-METHYLTRANSFERASE"/>
    <property type="match status" value="1"/>
</dbReference>
<protein>
    <recommendedName>
        <fullName evidence="5">Cobalt-precorrin-5B C(1)-methyltransferase</fullName>
        <ecNumber evidence="5">2.1.1.195</ecNumber>
    </recommendedName>
    <alternativeName>
        <fullName evidence="5">Cobalt-precorrin-6A synthase</fullName>
    </alternativeName>
</protein>
<evidence type="ECO:0000313" key="7">
    <source>
        <dbReference type="EMBL" id="RDU50219.1"/>
    </source>
</evidence>
<comment type="function">
    <text evidence="5">Catalyzes the methylation of C-1 in cobalt-precorrin-5B to form cobalt-precorrin-6A.</text>
</comment>
<evidence type="ECO:0000313" key="6">
    <source>
        <dbReference type="EMBL" id="MBC8601159.1"/>
    </source>
</evidence>
<dbReference type="EMBL" id="JACRTI010000008">
    <property type="protein sequence ID" value="MBC8601159.1"/>
    <property type="molecule type" value="Genomic_DNA"/>
</dbReference>
<evidence type="ECO:0000256" key="4">
    <source>
        <dbReference type="ARBA" id="ARBA00022691"/>
    </source>
</evidence>
<dbReference type="Pfam" id="PF01888">
    <property type="entry name" value="CbiD"/>
    <property type="match status" value="1"/>
</dbReference>
<dbReference type="GO" id="GO:0016994">
    <property type="term" value="F:precorrin-6A reductase activity"/>
    <property type="evidence" value="ECO:0007669"/>
    <property type="project" value="InterPro"/>
</dbReference>
<dbReference type="Pfam" id="PF02571">
    <property type="entry name" value="CbiJ"/>
    <property type="match status" value="1"/>
</dbReference>